<dbReference type="PROSITE" id="PS51100">
    <property type="entry name" value="PTS_EIIB_TYPE_3"/>
    <property type="match status" value="1"/>
</dbReference>
<evidence type="ECO:0000256" key="5">
    <source>
        <dbReference type="ARBA" id="ARBA00022683"/>
    </source>
</evidence>
<keyword evidence="1" id="KW-0813">Transport</keyword>
<evidence type="ECO:0000256" key="7">
    <source>
        <dbReference type="PROSITE-ProRule" id="PRU00423"/>
    </source>
</evidence>
<keyword evidence="10" id="KW-1185">Reference proteome</keyword>
<gene>
    <name evidence="9" type="ORF">DFR64_2769</name>
</gene>
<keyword evidence="6" id="KW-0418">Kinase</keyword>
<evidence type="ECO:0000259" key="8">
    <source>
        <dbReference type="PROSITE" id="PS51100"/>
    </source>
</evidence>
<dbReference type="Gene3D" id="3.40.50.2300">
    <property type="match status" value="1"/>
</dbReference>
<evidence type="ECO:0000256" key="1">
    <source>
        <dbReference type="ARBA" id="ARBA00022448"/>
    </source>
</evidence>
<dbReference type="Proteomes" id="UP000256388">
    <property type="component" value="Unassembled WGS sequence"/>
</dbReference>
<evidence type="ECO:0000256" key="6">
    <source>
        <dbReference type="ARBA" id="ARBA00022777"/>
    </source>
</evidence>
<dbReference type="InterPro" id="IPR051819">
    <property type="entry name" value="PTS_sugar-specific_EIIB"/>
</dbReference>
<keyword evidence="5" id="KW-0598">Phosphotransferase system</keyword>
<keyword evidence="4" id="KW-0808">Transferase</keyword>
<name>A0A347ZWE5_9CHLR</name>
<evidence type="ECO:0000313" key="10">
    <source>
        <dbReference type="Proteomes" id="UP000256388"/>
    </source>
</evidence>
<dbReference type="InterPro" id="IPR003501">
    <property type="entry name" value="PTS_EIIB_2/3"/>
</dbReference>
<dbReference type="InterPro" id="IPR013012">
    <property type="entry name" value="PTS_EIIB_3"/>
</dbReference>
<evidence type="ECO:0000256" key="2">
    <source>
        <dbReference type="ARBA" id="ARBA00022553"/>
    </source>
</evidence>
<dbReference type="InterPro" id="IPR036095">
    <property type="entry name" value="PTS_EIIB-like_sf"/>
</dbReference>
<feature type="modified residue" description="Phosphocysteine; by EIIA" evidence="7">
    <location>
        <position position="12"/>
    </location>
</feature>
<keyword evidence="2" id="KW-0597">Phosphoprotein</keyword>
<comment type="caution">
    <text evidence="9">The sequence shown here is derived from an EMBL/GenBank/DDBJ whole genome shotgun (WGS) entry which is preliminary data.</text>
</comment>
<protein>
    <submittedName>
        <fullName evidence="9">PTS system cellobiose-specific IIB component</fullName>
    </submittedName>
</protein>
<dbReference type="PANTHER" id="PTHR34581">
    <property type="entry name" value="PTS SYSTEM N,N'-DIACETYLCHITOBIOSE-SPECIFIC EIIB COMPONENT"/>
    <property type="match status" value="1"/>
</dbReference>
<dbReference type="RefSeq" id="WP_158675144.1">
    <property type="nucleotide sequence ID" value="NZ_AP018437.1"/>
</dbReference>
<feature type="domain" description="PTS EIIB type-3" evidence="8">
    <location>
        <begin position="5"/>
        <end position="109"/>
    </location>
</feature>
<dbReference type="EMBL" id="QUMS01000005">
    <property type="protein sequence ID" value="REG05369.1"/>
    <property type="molecule type" value="Genomic_DNA"/>
</dbReference>
<sequence length="109" mass="12168">MTEKKIKVVLVCAAGMSSSLLEEKIRKAAEAAGKEMELKAVDSSRMGLWDFEQEKMDIILVAPQVRFTKRNIIKRAEPYGVIVQDIDTIAYGMVDGEKIFAQVMEAMQG</sequence>
<accession>A0A347ZWE5</accession>
<evidence type="ECO:0000256" key="3">
    <source>
        <dbReference type="ARBA" id="ARBA00022597"/>
    </source>
</evidence>
<dbReference type="Pfam" id="PF02302">
    <property type="entry name" value="PTS_IIB"/>
    <property type="match status" value="1"/>
</dbReference>
<dbReference type="PANTHER" id="PTHR34581:SF2">
    <property type="entry name" value="PTS SYSTEM N,N'-DIACETYLCHITOBIOSE-SPECIFIC EIIB COMPONENT"/>
    <property type="match status" value="1"/>
</dbReference>
<proteinExistence type="predicted"/>
<dbReference type="GO" id="GO:0008982">
    <property type="term" value="F:protein-N(PI)-phosphohistidine-sugar phosphotransferase activity"/>
    <property type="evidence" value="ECO:0007669"/>
    <property type="project" value="InterPro"/>
</dbReference>
<dbReference type="OrthoDB" id="9808134at2"/>
<keyword evidence="3" id="KW-0762">Sugar transport</keyword>
<evidence type="ECO:0000256" key="4">
    <source>
        <dbReference type="ARBA" id="ARBA00022679"/>
    </source>
</evidence>
<dbReference type="GO" id="GO:0009401">
    <property type="term" value="P:phosphoenolpyruvate-dependent sugar phosphotransferase system"/>
    <property type="evidence" value="ECO:0007669"/>
    <property type="project" value="UniProtKB-KW"/>
</dbReference>
<dbReference type="AlphaFoldDB" id="A0A347ZWE5"/>
<organism evidence="9 10">
    <name type="scientific">Pelolinea submarina</name>
    <dbReference type="NCBI Taxonomy" id="913107"/>
    <lineage>
        <taxon>Bacteria</taxon>
        <taxon>Bacillati</taxon>
        <taxon>Chloroflexota</taxon>
        <taxon>Anaerolineae</taxon>
        <taxon>Anaerolineales</taxon>
        <taxon>Anaerolineaceae</taxon>
        <taxon>Pelolinea</taxon>
    </lineage>
</organism>
<reference evidence="9 10" key="1">
    <citation type="submission" date="2018-08" db="EMBL/GenBank/DDBJ databases">
        <title>Genomic Encyclopedia of Type Strains, Phase IV (KMG-IV): sequencing the most valuable type-strain genomes for metagenomic binning, comparative biology and taxonomic classification.</title>
        <authorList>
            <person name="Goeker M."/>
        </authorList>
    </citation>
    <scope>NUCLEOTIDE SEQUENCE [LARGE SCALE GENOMIC DNA]</scope>
    <source>
        <strain evidence="9 10">DSM 23923</strain>
    </source>
</reference>
<dbReference type="GO" id="GO:0016301">
    <property type="term" value="F:kinase activity"/>
    <property type="evidence" value="ECO:0007669"/>
    <property type="project" value="UniProtKB-KW"/>
</dbReference>
<evidence type="ECO:0000313" key="9">
    <source>
        <dbReference type="EMBL" id="REG05369.1"/>
    </source>
</evidence>
<dbReference type="SUPFAM" id="SSF52794">
    <property type="entry name" value="PTS system IIB component-like"/>
    <property type="match status" value="1"/>
</dbReference>